<dbReference type="AlphaFoldDB" id="A0A291B8W5"/>
<organism evidence="1 2">
    <name type="scientific">Candidatus Enterovibrio altilux</name>
    <dbReference type="NCBI Taxonomy" id="1927128"/>
    <lineage>
        <taxon>Bacteria</taxon>
        <taxon>Pseudomonadati</taxon>
        <taxon>Pseudomonadota</taxon>
        <taxon>Gammaproteobacteria</taxon>
        <taxon>Vibrionales</taxon>
        <taxon>Vibrionaceae</taxon>
        <taxon>Enterovibrio</taxon>
    </lineage>
</organism>
<gene>
    <name evidence="1" type="ORF">BTN50_0961</name>
</gene>
<proteinExistence type="predicted"/>
<dbReference type="EMBL" id="CP020660">
    <property type="protein sequence ID" value="ATF09466.1"/>
    <property type="molecule type" value="Genomic_DNA"/>
</dbReference>
<accession>A0A291B8W5</accession>
<evidence type="ECO:0000313" key="1">
    <source>
        <dbReference type="EMBL" id="ATF09466.1"/>
    </source>
</evidence>
<dbReference type="KEGG" id="elux:BTN50_0961"/>
<sequence>MMLVIFARLRMHDNGSWASLQTKLMNFLLDLSMALKYIFSGEDRGNNSADK</sequence>
<evidence type="ECO:0000313" key="2">
    <source>
        <dbReference type="Proteomes" id="UP000218160"/>
    </source>
</evidence>
<dbReference type="Proteomes" id="UP000218160">
    <property type="component" value="Chromosome 1"/>
</dbReference>
<keyword evidence="2" id="KW-1185">Reference proteome</keyword>
<protein>
    <submittedName>
        <fullName evidence="1">Uncharacterized protein</fullName>
    </submittedName>
</protein>
<name>A0A291B8W5_9GAMM</name>
<reference evidence="2" key="1">
    <citation type="submission" date="2017-04" db="EMBL/GenBank/DDBJ databases">
        <title>Genome evolution of the luminous symbionts of deep sea anglerfish.</title>
        <authorList>
            <person name="Hendry T.A."/>
        </authorList>
    </citation>
    <scope>NUCLEOTIDE SEQUENCE [LARGE SCALE GENOMIC DNA]</scope>
</reference>